<name>A0ABD6AEA3_9EURY</name>
<reference evidence="1 2" key="1">
    <citation type="journal article" date="2019" name="Int. J. Syst. Evol. Microbiol.">
        <title>The Global Catalogue of Microorganisms (GCM) 10K type strain sequencing project: providing services to taxonomists for standard genome sequencing and annotation.</title>
        <authorList>
            <consortium name="The Broad Institute Genomics Platform"/>
            <consortium name="The Broad Institute Genome Sequencing Center for Infectious Disease"/>
            <person name="Wu L."/>
            <person name="Ma J."/>
        </authorList>
    </citation>
    <scope>NUCLEOTIDE SEQUENCE [LARGE SCALE GENOMIC DNA]</scope>
    <source>
        <strain evidence="1 2">PSR21</strain>
    </source>
</reference>
<dbReference type="SUPFAM" id="SSF46785">
    <property type="entry name" value="Winged helix' DNA-binding domain"/>
    <property type="match status" value="1"/>
</dbReference>
<dbReference type="Gene3D" id="1.10.10.10">
    <property type="entry name" value="Winged helix-like DNA-binding domain superfamily/Winged helix DNA-binding domain"/>
    <property type="match status" value="1"/>
</dbReference>
<proteinExistence type="predicted"/>
<keyword evidence="2" id="KW-1185">Reference proteome</keyword>
<dbReference type="Proteomes" id="UP001596547">
    <property type="component" value="Unassembled WGS sequence"/>
</dbReference>
<dbReference type="InterPro" id="IPR036388">
    <property type="entry name" value="WH-like_DNA-bd_sf"/>
</dbReference>
<dbReference type="RefSeq" id="WP_276305884.1">
    <property type="nucleotide sequence ID" value="NZ_CP119993.1"/>
</dbReference>
<organism evidence="1 2">
    <name type="scientific">Halomarina halobia</name>
    <dbReference type="NCBI Taxonomy" id="3033386"/>
    <lineage>
        <taxon>Archaea</taxon>
        <taxon>Methanobacteriati</taxon>
        <taxon>Methanobacteriota</taxon>
        <taxon>Stenosarchaea group</taxon>
        <taxon>Halobacteria</taxon>
        <taxon>Halobacteriales</taxon>
        <taxon>Natronomonadaceae</taxon>
        <taxon>Halomarina</taxon>
    </lineage>
</organism>
<dbReference type="GeneID" id="79317499"/>
<accession>A0ABD6AEA3</accession>
<evidence type="ECO:0000313" key="1">
    <source>
        <dbReference type="EMBL" id="MFC7318324.1"/>
    </source>
</evidence>
<comment type="caution">
    <text evidence="1">The sequence shown here is derived from an EMBL/GenBank/DDBJ whole genome shotgun (WGS) entry which is preliminary data.</text>
</comment>
<protein>
    <submittedName>
        <fullName evidence="1">Helix-turn-helix transcriptional regulator</fullName>
    </submittedName>
</protein>
<gene>
    <name evidence="1" type="ORF">ACFQPE_16210</name>
</gene>
<sequence length="174" mass="20503">MEPDEIAELGVLGILAEEDASLPRIRERLQHGFGRHWTAGHGTLGPTLSRLEGAGRVGRDGETYALTREGRERLLSLLRRPIDDVLDPTQRRHLRMKIGFLHHLPPRERDEELARLEDQFYRAREERTAVYRAHERQLGPERSYRRDMQELTVRLLDVHLEWIRELRDRQRPPA</sequence>
<evidence type="ECO:0000313" key="2">
    <source>
        <dbReference type="Proteomes" id="UP001596547"/>
    </source>
</evidence>
<dbReference type="InterPro" id="IPR036390">
    <property type="entry name" value="WH_DNA-bd_sf"/>
</dbReference>
<dbReference type="AlphaFoldDB" id="A0ABD6AEA3"/>
<dbReference type="EMBL" id="JBHTBF010000003">
    <property type="protein sequence ID" value="MFC7318324.1"/>
    <property type="molecule type" value="Genomic_DNA"/>
</dbReference>